<evidence type="ECO:0000259" key="5">
    <source>
        <dbReference type="SMART" id="SM00347"/>
    </source>
</evidence>
<dbReference type="Proteomes" id="UP000593601">
    <property type="component" value="Chromosome"/>
</dbReference>
<dbReference type="AlphaFoldDB" id="A0A7M2REG5"/>
<dbReference type="InterPro" id="IPR052067">
    <property type="entry name" value="Metal_resp_HTH_trans_reg"/>
</dbReference>
<dbReference type="SMART" id="SM00347">
    <property type="entry name" value="HTH_MARR"/>
    <property type="match status" value="1"/>
</dbReference>
<reference evidence="6 7" key="1">
    <citation type="submission" date="2020-10" db="EMBL/GenBank/DDBJ databases">
        <title>Blautia liquoris sp.nov., isolated from the mud in a fermentation cellar used for the production of Chinese strong-flavoured liquor.</title>
        <authorList>
            <person name="Lu L."/>
        </authorList>
    </citation>
    <scope>NUCLEOTIDE SEQUENCE [LARGE SCALE GENOMIC DNA]</scope>
    <source>
        <strain evidence="6 7">LZLJ-3</strain>
    </source>
</reference>
<sequence length="177" mass="20743">MVSDKTKINPDTTSTMPEKRKTEVEETKDPFVKALDEAMETMFEYETRMNKQLRDYGTGTLLHMNDIHMIETIGDYPTCNLSELALLRRQNKSTVSRKVRELEKNGLICSYHREGNDKDVYYKLTESGYQAYEGHYAFHQQRSAKVYAQYANFSLAKKKTVLEFLNGYIEYLKDYVD</sequence>
<organism evidence="6 7">
    <name type="scientific">Blautia liquoris</name>
    <dbReference type="NCBI Taxonomy" id="2779518"/>
    <lineage>
        <taxon>Bacteria</taxon>
        <taxon>Bacillati</taxon>
        <taxon>Bacillota</taxon>
        <taxon>Clostridia</taxon>
        <taxon>Lachnospirales</taxon>
        <taxon>Lachnospiraceae</taxon>
        <taxon>Blautia</taxon>
    </lineage>
</organism>
<dbReference type="InterPro" id="IPR036390">
    <property type="entry name" value="WH_DNA-bd_sf"/>
</dbReference>
<dbReference type="EMBL" id="CP063304">
    <property type="protein sequence ID" value="QOV18706.1"/>
    <property type="molecule type" value="Genomic_DNA"/>
</dbReference>
<evidence type="ECO:0000256" key="4">
    <source>
        <dbReference type="SAM" id="MobiDB-lite"/>
    </source>
</evidence>
<proteinExistence type="predicted"/>
<dbReference type="InterPro" id="IPR036388">
    <property type="entry name" value="WH-like_DNA-bd_sf"/>
</dbReference>
<evidence type="ECO:0000313" key="6">
    <source>
        <dbReference type="EMBL" id="QOV18706.1"/>
    </source>
</evidence>
<dbReference type="GO" id="GO:0003677">
    <property type="term" value="F:DNA binding"/>
    <property type="evidence" value="ECO:0007669"/>
    <property type="project" value="UniProtKB-KW"/>
</dbReference>
<dbReference type="InterPro" id="IPR000835">
    <property type="entry name" value="HTH_MarR-typ"/>
</dbReference>
<evidence type="ECO:0000256" key="3">
    <source>
        <dbReference type="ARBA" id="ARBA00023163"/>
    </source>
</evidence>
<dbReference type="GO" id="GO:0003700">
    <property type="term" value="F:DNA-binding transcription factor activity"/>
    <property type="evidence" value="ECO:0007669"/>
    <property type="project" value="InterPro"/>
</dbReference>
<keyword evidence="1" id="KW-0805">Transcription regulation</keyword>
<dbReference type="SUPFAM" id="SSF46785">
    <property type="entry name" value="Winged helix' DNA-binding domain"/>
    <property type="match status" value="1"/>
</dbReference>
<keyword evidence="2" id="KW-0238">DNA-binding</keyword>
<dbReference type="Gene3D" id="1.10.10.10">
    <property type="entry name" value="Winged helix-like DNA-binding domain superfamily/Winged helix DNA-binding domain"/>
    <property type="match status" value="1"/>
</dbReference>
<gene>
    <name evidence="6" type="ORF">INP51_11920</name>
</gene>
<dbReference type="PANTHER" id="PTHR35790">
    <property type="entry name" value="HTH-TYPE TRANSCRIPTIONAL REGULATOR PCHR"/>
    <property type="match status" value="1"/>
</dbReference>
<evidence type="ECO:0000256" key="2">
    <source>
        <dbReference type="ARBA" id="ARBA00023125"/>
    </source>
</evidence>
<name>A0A7M2REG5_9FIRM</name>
<feature type="domain" description="HTH marR-type" evidence="5">
    <location>
        <begin position="51"/>
        <end position="158"/>
    </location>
</feature>
<protein>
    <submittedName>
        <fullName evidence="6">MarR family transcriptional regulator</fullName>
    </submittedName>
</protein>
<dbReference type="Pfam" id="PF01047">
    <property type="entry name" value="MarR"/>
    <property type="match status" value="1"/>
</dbReference>
<evidence type="ECO:0000256" key="1">
    <source>
        <dbReference type="ARBA" id="ARBA00023015"/>
    </source>
</evidence>
<accession>A0A7M2REG5</accession>
<feature type="compositionally biased region" description="Basic and acidic residues" evidence="4">
    <location>
        <begin position="17"/>
        <end position="27"/>
    </location>
</feature>
<keyword evidence="7" id="KW-1185">Reference proteome</keyword>
<keyword evidence="3" id="KW-0804">Transcription</keyword>
<dbReference type="PANTHER" id="PTHR35790:SF4">
    <property type="entry name" value="HTH-TYPE TRANSCRIPTIONAL REGULATOR PCHR"/>
    <property type="match status" value="1"/>
</dbReference>
<feature type="region of interest" description="Disordered" evidence="4">
    <location>
        <begin position="1"/>
        <end position="27"/>
    </location>
</feature>
<dbReference type="KEGG" id="bliq:INP51_11920"/>
<evidence type="ECO:0000313" key="7">
    <source>
        <dbReference type="Proteomes" id="UP000593601"/>
    </source>
</evidence>
<dbReference type="RefSeq" id="WP_193735068.1">
    <property type="nucleotide sequence ID" value="NZ_CP063304.1"/>
</dbReference>